<feature type="region of interest" description="Disordered" evidence="1">
    <location>
        <begin position="126"/>
        <end position="190"/>
    </location>
</feature>
<name>R7S6H1_TRAVS</name>
<keyword evidence="3" id="KW-1185">Reference proteome</keyword>
<evidence type="ECO:0000313" key="2">
    <source>
        <dbReference type="EMBL" id="EIW51145.1"/>
    </source>
</evidence>
<protein>
    <submittedName>
        <fullName evidence="2">Uncharacterized protein</fullName>
    </submittedName>
</protein>
<dbReference type="AlphaFoldDB" id="R7S6H1"/>
<dbReference type="EMBL" id="JH712021">
    <property type="protein sequence ID" value="EIW51145.1"/>
    <property type="molecule type" value="Genomic_DNA"/>
</dbReference>
<evidence type="ECO:0000256" key="1">
    <source>
        <dbReference type="SAM" id="MobiDB-lite"/>
    </source>
</evidence>
<accession>R7S6H1</accession>
<organism evidence="2 3">
    <name type="scientific">Trametes versicolor (strain FP-101664)</name>
    <name type="common">White-rot fungus</name>
    <name type="synonym">Coriolus versicolor</name>
    <dbReference type="NCBI Taxonomy" id="717944"/>
    <lineage>
        <taxon>Eukaryota</taxon>
        <taxon>Fungi</taxon>
        <taxon>Dikarya</taxon>
        <taxon>Basidiomycota</taxon>
        <taxon>Agaricomycotina</taxon>
        <taxon>Agaricomycetes</taxon>
        <taxon>Polyporales</taxon>
        <taxon>Polyporaceae</taxon>
        <taxon>Trametes</taxon>
    </lineage>
</organism>
<sequence length="190" mass="21547">MSQVPREGPEEELAHEARDSQPQVTEICARERDLGAARAREHAYNAVHAKETPSRPCATNNVPLPSALMRHPDVDGAILKLHARAYTREHAQERHAKGQAADIEVLATSRQVLSLRGARRKHNELLSSDYARAGDVDTERADEEKPEVVRRERDRGEENTEERPATPRHRGQPKNDEEESKKHRGKARER</sequence>
<evidence type="ECO:0000313" key="3">
    <source>
        <dbReference type="Proteomes" id="UP000054317"/>
    </source>
</evidence>
<gene>
    <name evidence="2" type="ORF">TRAVEDRAFT_54851</name>
</gene>
<dbReference type="KEGG" id="tvs:TRAVEDRAFT_54851"/>
<feature type="region of interest" description="Disordered" evidence="1">
    <location>
        <begin position="1"/>
        <end position="25"/>
    </location>
</feature>
<feature type="compositionally biased region" description="Basic and acidic residues" evidence="1">
    <location>
        <begin position="132"/>
        <end position="165"/>
    </location>
</feature>
<proteinExistence type="predicted"/>
<dbReference type="Proteomes" id="UP000054317">
    <property type="component" value="Unassembled WGS sequence"/>
</dbReference>
<reference evidence="3" key="1">
    <citation type="journal article" date="2012" name="Science">
        <title>The Paleozoic origin of enzymatic lignin decomposition reconstructed from 31 fungal genomes.</title>
        <authorList>
            <person name="Floudas D."/>
            <person name="Binder M."/>
            <person name="Riley R."/>
            <person name="Barry K."/>
            <person name="Blanchette R.A."/>
            <person name="Henrissat B."/>
            <person name="Martinez A.T."/>
            <person name="Otillar R."/>
            <person name="Spatafora J.W."/>
            <person name="Yadav J.S."/>
            <person name="Aerts A."/>
            <person name="Benoit I."/>
            <person name="Boyd A."/>
            <person name="Carlson A."/>
            <person name="Copeland A."/>
            <person name="Coutinho P.M."/>
            <person name="de Vries R.P."/>
            <person name="Ferreira P."/>
            <person name="Findley K."/>
            <person name="Foster B."/>
            <person name="Gaskell J."/>
            <person name="Glotzer D."/>
            <person name="Gorecki P."/>
            <person name="Heitman J."/>
            <person name="Hesse C."/>
            <person name="Hori C."/>
            <person name="Igarashi K."/>
            <person name="Jurgens J.A."/>
            <person name="Kallen N."/>
            <person name="Kersten P."/>
            <person name="Kohler A."/>
            <person name="Kuees U."/>
            <person name="Kumar T.K.A."/>
            <person name="Kuo A."/>
            <person name="LaButti K."/>
            <person name="Larrondo L.F."/>
            <person name="Lindquist E."/>
            <person name="Ling A."/>
            <person name="Lombard V."/>
            <person name="Lucas S."/>
            <person name="Lundell T."/>
            <person name="Martin R."/>
            <person name="McLaughlin D.J."/>
            <person name="Morgenstern I."/>
            <person name="Morin E."/>
            <person name="Murat C."/>
            <person name="Nagy L.G."/>
            <person name="Nolan M."/>
            <person name="Ohm R.A."/>
            <person name="Patyshakuliyeva A."/>
            <person name="Rokas A."/>
            <person name="Ruiz-Duenas F.J."/>
            <person name="Sabat G."/>
            <person name="Salamov A."/>
            <person name="Samejima M."/>
            <person name="Schmutz J."/>
            <person name="Slot J.C."/>
            <person name="St John F."/>
            <person name="Stenlid J."/>
            <person name="Sun H."/>
            <person name="Sun S."/>
            <person name="Syed K."/>
            <person name="Tsang A."/>
            <person name="Wiebenga A."/>
            <person name="Young D."/>
            <person name="Pisabarro A."/>
            <person name="Eastwood D.C."/>
            <person name="Martin F."/>
            <person name="Cullen D."/>
            <person name="Grigoriev I.V."/>
            <person name="Hibbett D.S."/>
        </authorList>
    </citation>
    <scope>NUCLEOTIDE SEQUENCE [LARGE SCALE GENOMIC DNA]</scope>
    <source>
        <strain evidence="3">FP-101664</strain>
    </source>
</reference>
<dbReference type="RefSeq" id="XP_008045970.1">
    <property type="nucleotide sequence ID" value="XM_008047779.1"/>
</dbReference>
<dbReference type="GeneID" id="19417564"/>